<evidence type="ECO:0000313" key="2">
    <source>
        <dbReference type="EMBL" id="RSH85741.1"/>
    </source>
</evidence>
<gene>
    <name evidence="2" type="ORF">EHS25_003882</name>
</gene>
<sequence length="261" mass="29594">MPPQPTDKPSTTASPYDVPGPRPQSKKAKKAAAKRREERMWLPGSKSLLSTLADRTANVYLDEPGRIPYSSIKKALDVVYGSHKDRDGRWAYTMQDEAAIATRTPHYLRVPRITALLVGNQPLMSQTWRVFFPPLQHGEQFFIRADGKIVDVSDKGAPGERVVIGDGRWKRERREYVKSRMIRYRARLLEDFIFSLGARVLASEEEDPQDVERIWVLHPETIPQGVEIVDKWMRVEVEGLVALLKSEAEELNETAATTSVG</sequence>
<evidence type="ECO:0000313" key="3">
    <source>
        <dbReference type="Proteomes" id="UP000279259"/>
    </source>
</evidence>
<comment type="caution">
    <text evidence="2">The sequence shown here is derived from an EMBL/GenBank/DDBJ whole genome shotgun (WGS) entry which is preliminary data.</text>
</comment>
<feature type="compositionally biased region" description="Basic residues" evidence="1">
    <location>
        <begin position="24"/>
        <end position="33"/>
    </location>
</feature>
<protein>
    <submittedName>
        <fullName evidence="2">Uncharacterized protein</fullName>
    </submittedName>
</protein>
<evidence type="ECO:0000256" key="1">
    <source>
        <dbReference type="SAM" id="MobiDB-lite"/>
    </source>
</evidence>
<proteinExistence type="predicted"/>
<feature type="region of interest" description="Disordered" evidence="1">
    <location>
        <begin position="1"/>
        <end position="38"/>
    </location>
</feature>
<accession>A0A427Y3S9</accession>
<dbReference type="EMBL" id="RSCD01000019">
    <property type="protein sequence ID" value="RSH85741.1"/>
    <property type="molecule type" value="Genomic_DNA"/>
</dbReference>
<dbReference type="AlphaFoldDB" id="A0A427Y3S9"/>
<reference evidence="2 3" key="1">
    <citation type="submission" date="2018-11" db="EMBL/GenBank/DDBJ databases">
        <title>Genome sequence of Saitozyma podzolica DSM 27192.</title>
        <authorList>
            <person name="Aliyu H."/>
            <person name="Gorte O."/>
            <person name="Ochsenreither K."/>
        </authorList>
    </citation>
    <scope>NUCLEOTIDE SEQUENCE [LARGE SCALE GENOMIC DNA]</scope>
    <source>
        <strain evidence="2 3">DSM 27192</strain>
    </source>
</reference>
<organism evidence="2 3">
    <name type="scientific">Saitozyma podzolica</name>
    <dbReference type="NCBI Taxonomy" id="1890683"/>
    <lineage>
        <taxon>Eukaryota</taxon>
        <taxon>Fungi</taxon>
        <taxon>Dikarya</taxon>
        <taxon>Basidiomycota</taxon>
        <taxon>Agaricomycotina</taxon>
        <taxon>Tremellomycetes</taxon>
        <taxon>Tremellales</taxon>
        <taxon>Trimorphomycetaceae</taxon>
        <taxon>Saitozyma</taxon>
    </lineage>
</organism>
<keyword evidence="3" id="KW-1185">Reference proteome</keyword>
<name>A0A427Y3S9_9TREE</name>
<dbReference type="Proteomes" id="UP000279259">
    <property type="component" value="Unassembled WGS sequence"/>
</dbReference>